<organism evidence="2 3">
    <name type="scientific">Catenuloplanes atrovinosus</name>
    <dbReference type="NCBI Taxonomy" id="137266"/>
    <lineage>
        <taxon>Bacteria</taxon>
        <taxon>Bacillati</taxon>
        <taxon>Actinomycetota</taxon>
        <taxon>Actinomycetes</taxon>
        <taxon>Micromonosporales</taxon>
        <taxon>Micromonosporaceae</taxon>
        <taxon>Catenuloplanes</taxon>
    </lineage>
</organism>
<dbReference type="EMBL" id="JAVDYB010000001">
    <property type="protein sequence ID" value="MDR7275210.1"/>
    <property type="molecule type" value="Genomic_DNA"/>
</dbReference>
<keyword evidence="3" id="KW-1185">Reference proteome</keyword>
<keyword evidence="1" id="KW-0732">Signal</keyword>
<dbReference type="AlphaFoldDB" id="A0AAE3YKM9"/>
<feature type="signal peptide" evidence="1">
    <location>
        <begin position="1"/>
        <end position="23"/>
    </location>
</feature>
<gene>
    <name evidence="2" type="ORF">J2S41_001988</name>
</gene>
<evidence type="ECO:0000313" key="2">
    <source>
        <dbReference type="EMBL" id="MDR7275210.1"/>
    </source>
</evidence>
<dbReference type="PROSITE" id="PS51257">
    <property type="entry name" value="PROKAR_LIPOPROTEIN"/>
    <property type="match status" value="1"/>
</dbReference>
<proteinExistence type="predicted"/>
<accession>A0AAE3YKM9</accession>
<dbReference type="Proteomes" id="UP001183643">
    <property type="component" value="Unassembled WGS sequence"/>
</dbReference>
<feature type="chain" id="PRO_5042215763" description="Lipoprotein" evidence="1">
    <location>
        <begin position="24"/>
        <end position="165"/>
    </location>
</feature>
<evidence type="ECO:0000256" key="1">
    <source>
        <dbReference type="SAM" id="SignalP"/>
    </source>
</evidence>
<comment type="caution">
    <text evidence="2">The sequence shown here is derived from an EMBL/GenBank/DDBJ whole genome shotgun (WGS) entry which is preliminary data.</text>
</comment>
<evidence type="ECO:0008006" key="4">
    <source>
        <dbReference type="Google" id="ProtNLM"/>
    </source>
</evidence>
<protein>
    <recommendedName>
        <fullName evidence="4">Lipoprotein</fullName>
    </recommendedName>
</protein>
<reference evidence="2" key="1">
    <citation type="submission" date="2023-07" db="EMBL/GenBank/DDBJ databases">
        <title>Sequencing the genomes of 1000 actinobacteria strains.</title>
        <authorList>
            <person name="Klenk H.-P."/>
        </authorList>
    </citation>
    <scope>NUCLEOTIDE SEQUENCE</scope>
    <source>
        <strain evidence="2">DSM 44707</strain>
    </source>
</reference>
<name>A0AAE3YKM9_9ACTN</name>
<dbReference type="RefSeq" id="WP_310365895.1">
    <property type="nucleotide sequence ID" value="NZ_JAVDYB010000001.1"/>
</dbReference>
<evidence type="ECO:0000313" key="3">
    <source>
        <dbReference type="Proteomes" id="UP001183643"/>
    </source>
</evidence>
<sequence>MRNIRLVASTVFCTSLLMLSACGGDNSTTTDTAAPAASATTAATTAAPAASEAPATTAASDKEICEAAVTGAKAFQDQVQKAIASGTMPGEAEIKAAMATMGEGLAIAQGGDSAVAKAAQAYVAENSKALAAADPATASETPEFQKAASDFDAACKAAGVPINFS</sequence>